<dbReference type="EMBL" id="RBAK01000004">
    <property type="protein sequence ID" value="RKN47910.1"/>
    <property type="molecule type" value="Genomic_DNA"/>
</dbReference>
<evidence type="ECO:0000256" key="1">
    <source>
        <dbReference type="ARBA" id="ARBA00001933"/>
    </source>
</evidence>
<feature type="active site" description="Proton acceptor" evidence="2">
    <location>
        <position position="180"/>
    </location>
</feature>
<comment type="similarity">
    <text evidence="4">Belongs to the DegT/DnrJ/EryC1 family.</text>
</comment>
<dbReference type="Gene3D" id="3.40.640.10">
    <property type="entry name" value="Type I PLP-dependent aspartate aminotransferase-like (Major domain)"/>
    <property type="match status" value="1"/>
</dbReference>
<keyword evidence="5" id="KW-0808">Transferase</keyword>
<dbReference type="InterPro" id="IPR015422">
    <property type="entry name" value="PyrdxlP-dep_Trfase_small"/>
</dbReference>
<sequence>MPFNRAFLTGAELHYLETALASGTLEGDGPFTARASALLNKMLGAVATLLATSCSHALDMSALVLDLQPGDEVILPSYTFPSTANAYALRGAVPVFVDCRPDTINLDERLVEAAVTDRTRAIVAVHYAGVGCDMDALAGIAERHGLRLIEDNAHGLGATYRGKPLGSFGSLATQSFHSTKNAHCGEGGALVINDPDLVLQAEIIREKGTNRTQYYRGEIDRYHWVDLGSSYLPSELLAAFLTAQLENFDVIQAGRMRVWNAYHDRLAEWAADNGVAQPVVPVDRVHPAHLYFLVLPDPAASAGFRRHLADLGVQATSHYQPLHNAPAGLRFGRTAPGGCPTTERVARQLTRLPLYTGLSDDQVDRIVAAVTSYRVAR</sequence>
<dbReference type="SUPFAM" id="SSF53383">
    <property type="entry name" value="PLP-dependent transferases"/>
    <property type="match status" value="1"/>
</dbReference>
<dbReference type="OrthoDB" id="9804264at2"/>
<dbReference type="InterPro" id="IPR015421">
    <property type="entry name" value="PyrdxlP-dep_Trfase_major"/>
</dbReference>
<feature type="modified residue" description="N6-(pyridoxal phosphate)lysine" evidence="3">
    <location>
        <position position="180"/>
    </location>
</feature>
<comment type="cofactor">
    <cofactor evidence="1">
        <name>pyridoxal 5'-phosphate</name>
        <dbReference type="ChEBI" id="CHEBI:597326"/>
    </cofactor>
</comment>
<dbReference type="Proteomes" id="UP000281726">
    <property type="component" value="Unassembled WGS sequence"/>
</dbReference>
<dbReference type="AlphaFoldDB" id="A0A3A9ZI32"/>
<proteinExistence type="inferred from homology"/>
<evidence type="ECO:0000313" key="5">
    <source>
        <dbReference type="EMBL" id="RKN47910.1"/>
    </source>
</evidence>
<evidence type="ECO:0000256" key="2">
    <source>
        <dbReference type="PIRSR" id="PIRSR000390-1"/>
    </source>
</evidence>
<dbReference type="InterPro" id="IPR012749">
    <property type="entry name" value="WecE-like"/>
</dbReference>
<dbReference type="PIRSF" id="PIRSF000390">
    <property type="entry name" value="PLP_StrS"/>
    <property type="match status" value="1"/>
</dbReference>
<name>A0A3A9ZI32_9ACTN</name>
<dbReference type="InterPro" id="IPR000653">
    <property type="entry name" value="DegT/StrS_aminotransferase"/>
</dbReference>
<dbReference type="NCBIfam" id="NF008687">
    <property type="entry name" value="PRK11706.1"/>
    <property type="match status" value="1"/>
</dbReference>
<dbReference type="GO" id="GO:0019180">
    <property type="term" value="F:dTDP-4-amino-4,6-dideoxygalactose transaminase activity"/>
    <property type="evidence" value="ECO:0007669"/>
    <property type="project" value="UniProtKB-EC"/>
</dbReference>
<dbReference type="InterPro" id="IPR015424">
    <property type="entry name" value="PyrdxlP-dep_Trfase"/>
</dbReference>
<evidence type="ECO:0000256" key="3">
    <source>
        <dbReference type="PIRSR" id="PIRSR000390-2"/>
    </source>
</evidence>
<dbReference type="PANTHER" id="PTHR30244">
    <property type="entry name" value="TRANSAMINASE"/>
    <property type="match status" value="1"/>
</dbReference>
<dbReference type="NCBIfam" id="TIGR02379">
    <property type="entry name" value="ECA_wecE"/>
    <property type="match status" value="1"/>
</dbReference>
<dbReference type="PANTHER" id="PTHR30244:SF34">
    <property type="entry name" value="DTDP-4-AMINO-4,6-DIDEOXYGALACTOSE TRANSAMINASE"/>
    <property type="match status" value="1"/>
</dbReference>
<protein>
    <submittedName>
        <fullName evidence="5">dTDP-4-amino-4,6-dideoxygalactose transaminase</fullName>
        <ecNumber evidence="5">2.6.1.59</ecNumber>
    </submittedName>
</protein>
<dbReference type="CDD" id="cd00616">
    <property type="entry name" value="AHBA_syn"/>
    <property type="match status" value="1"/>
</dbReference>
<keyword evidence="5" id="KW-0032">Aminotransferase</keyword>
<evidence type="ECO:0000256" key="4">
    <source>
        <dbReference type="RuleBase" id="RU004508"/>
    </source>
</evidence>
<keyword evidence="6" id="KW-1185">Reference proteome</keyword>
<dbReference type="Gene3D" id="3.90.1150.10">
    <property type="entry name" value="Aspartate Aminotransferase, domain 1"/>
    <property type="match status" value="1"/>
</dbReference>
<organism evidence="5 6">
    <name type="scientific">Micromonospora endolithica</name>
    <dbReference type="NCBI Taxonomy" id="230091"/>
    <lineage>
        <taxon>Bacteria</taxon>
        <taxon>Bacillati</taxon>
        <taxon>Actinomycetota</taxon>
        <taxon>Actinomycetes</taxon>
        <taxon>Micromonosporales</taxon>
        <taxon>Micromonosporaceae</taxon>
        <taxon>Micromonospora</taxon>
    </lineage>
</organism>
<gene>
    <name evidence="5" type="ORF">D7223_11940</name>
</gene>
<evidence type="ECO:0000313" key="6">
    <source>
        <dbReference type="Proteomes" id="UP000281726"/>
    </source>
</evidence>
<dbReference type="GO" id="GO:0030170">
    <property type="term" value="F:pyridoxal phosphate binding"/>
    <property type="evidence" value="ECO:0007669"/>
    <property type="project" value="TreeGrafter"/>
</dbReference>
<comment type="caution">
    <text evidence="5">The sequence shown here is derived from an EMBL/GenBank/DDBJ whole genome shotgun (WGS) entry which is preliminary data.</text>
</comment>
<dbReference type="GO" id="GO:0000271">
    <property type="term" value="P:polysaccharide biosynthetic process"/>
    <property type="evidence" value="ECO:0007669"/>
    <property type="project" value="TreeGrafter"/>
</dbReference>
<accession>A0A3A9ZI32</accession>
<reference evidence="5 6" key="1">
    <citation type="journal article" date="2004" name="Syst. Appl. Microbiol.">
        <title>Cryptoendolithic actinomycetes from antarctic sandstone rock samples: Micromonospora endolithica sp. nov. and two isolates related to Micromonospora coerulea Jensen 1932.</title>
        <authorList>
            <person name="Hirsch P."/>
            <person name="Mevs U."/>
            <person name="Kroppenstedt R.M."/>
            <person name="Schumann P."/>
            <person name="Stackebrandt E."/>
        </authorList>
    </citation>
    <scope>NUCLEOTIDE SEQUENCE [LARGE SCALE GENOMIC DNA]</scope>
    <source>
        <strain evidence="5 6">JCM 12677</strain>
    </source>
</reference>
<dbReference type="Pfam" id="PF01041">
    <property type="entry name" value="DegT_DnrJ_EryC1"/>
    <property type="match status" value="1"/>
</dbReference>
<dbReference type="EC" id="2.6.1.59" evidence="5"/>
<keyword evidence="3 4" id="KW-0663">Pyridoxal phosphate</keyword>